<proteinExistence type="predicted"/>
<sequence length="127" mass="14656">MHLVACQKNFLWKIVTGSSSVCGVFTRLGTFGLSFIPVDAELSSGTVLSRYFRNHLIYILIDKHTSISKKSCRVESGENRLSPKTNWYGQRSNFLPCFVARISRVLSYSHNHKSIFLNYFLYIYTYI</sequence>
<name>A0A1I7WI75_HETBA</name>
<protein>
    <submittedName>
        <fullName evidence="2">Uncharacterized protein</fullName>
    </submittedName>
</protein>
<dbReference type="WBParaSite" id="Hba_04692">
    <property type="protein sequence ID" value="Hba_04692"/>
    <property type="gene ID" value="Hba_04692"/>
</dbReference>
<accession>A0A1I7WI75</accession>
<dbReference type="Proteomes" id="UP000095283">
    <property type="component" value="Unplaced"/>
</dbReference>
<dbReference type="AlphaFoldDB" id="A0A1I7WI75"/>
<organism evidence="1 2">
    <name type="scientific">Heterorhabditis bacteriophora</name>
    <name type="common">Entomopathogenic nematode worm</name>
    <dbReference type="NCBI Taxonomy" id="37862"/>
    <lineage>
        <taxon>Eukaryota</taxon>
        <taxon>Metazoa</taxon>
        <taxon>Ecdysozoa</taxon>
        <taxon>Nematoda</taxon>
        <taxon>Chromadorea</taxon>
        <taxon>Rhabditida</taxon>
        <taxon>Rhabditina</taxon>
        <taxon>Rhabditomorpha</taxon>
        <taxon>Strongyloidea</taxon>
        <taxon>Heterorhabditidae</taxon>
        <taxon>Heterorhabditis</taxon>
    </lineage>
</organism>
<evidence type="ECO:0000313" key="1">
    <source>
        <dbReference type="Proteomes" id="UP000095283"/>
    </source>
</evidence>
<keyword evidence="1" id="KW-1185">Reference proteome</keyword>
<evidence type="ECO:0000313" key="2">
    <source>
        <dbReference type="WBParaSite" id="Hba_04692"/>
    </source>
</evidence>
<reference evidence="2" key="1">
    <citation type="submission" date="2016-11" db="UniProtKB">
        <authorList>
            <consortium name="WormBaseParasite"/>
        </authorList>
    </citation>
    <scope>IDENTIFICATION</scope>
</reference>